<name>A0A1C3K7Z7_9BURK</name>
<dbReference type="InterPro" id="IPR012902">
    <property type="entry name" value="N_methyl_site"/>
</dbReference>
<evidence type="ECO:0000256" key="1">
    <source>
        <dbReference type="ARBA" id="ARBA00004377"/>
    </source>
</evidence>
<feature type="transmembrane region" description="Helical" evidence="10">
    <location>
        <begin position="21"/>
        <end position="43"/>
    </location>
</feature>
<dbReference type="InterPro" id="IPR045584">
    <property type="entry name" value="Pilin-like"/>
</dbReference>
<dbReference type="Pfam" id="PF08334">
    <property type="entry name" value="T2SSG"/>
    <property type="match status" value="1"/>
</dbReference>
<keyword evidence="6" id="KW-0997">Cell inner membrane</keyword>
<evidence type="ECO:0000313" key="14">
    <source>
        <dbReference type="Proteomes" id="UP000078558"/>
    </source>
</evidence>
<evidence type="ECO:0000256" key="3">
    <source>
        <dbReference type="ARBA" id="ARBA00020042"/>
    </source>
</evidence>
<dbReference type="Pfam" id="PF07963">
    <property type="entry name" value="N_methyl"/>
    <property type="match status" value="1"/>
</dbReference>
<proteinExistence type="inferred from homology"/>
<evidence type="ECO:0000256" key="8">
    <source>
        <dbReference type="ARBA" id="ARBA00022989"/>
    </source>
</evidence>
<dbReference type="NCBIfam" id="TIGR01710">
    <property type="entry name" value="typeII_sec_gspG"/>
    <property type="match status" value="1"/>
</dbReference>
<evidence type="ECO:0000256" key="9">
    <source>
        <dbReference type="ARBA" id="ARBA00023136"/>
    </source>
</evidence>
<dbReference type="GO" id="GO:0015628">
    <property type="term" value="P:protein secretion by the type II secretion system"/>
    <property type="evidence" value="ECO:0007669"/>
    <property type="project" value="InterPro"/>
</dbReference>
<comment type="similarity">
    <text evidence="2">Belongs to the GSP G family.</text>
</comment>
<feature type="domain" description="Type II secretion system protein GspG C-terminal" evidence="11">
    <location>
        <begin position="45"/>
        <end position="151"/>
    </location>
</feature>
<dbReference type="PROSITE" id="PS00409">
    <property type="entry name" value="PROKAR_NTER_METHYL"/>
    <property type="match status" value="1"/>
</dbReference>
<accession>A0A1C3K7Z7</accession>
<dbReference type="InterPro" id="IPR000983">
    <property type="entry name" value="Bac_GSPG_pilin"/>
</dbReference>
<reference evidence="13 14" key="2">
    <citation type="submission" date="2017-08" db="EMBL/GenBank/DDBJ databases">
        <authorList>
            <person name="de Groot N.N."/>
        </authorList>
    </citation>
    <scope>NUCLEOTIDE SEQUENCE [LARGE SCALE GENOMIC DNA]</scope>
    <source>
        <strain evidence="13">Orrdi1</strain>
    </source>
</reference>
<reference evidence="12 14" key="1">
    <citation type="submission" date="2016-06" db="EMBL/GenBank/DDBJ databases">
        <authorList>
            <person name="Kjaerup R.B."/>
            <person name="Dalgaard T.S."/>
            <person name="Juul-Madsen H.R."/>
        </authorList>
    </citation>
    <scope>NUCLEOTIDE SEQUENCE [LARGE SCALE GENOMIC DNA]</scope>
    <source>
        <strain evidence="12">Orrdi1</strain>
    </source>
</reference>
<dbReference type="EMBL" id="FLRC01000054">
    <property type="protein sequence ID" value="SBT27515.1"/>
    <property type="molecule type" value="Genomic_DNA"/>
</dbReference>
<dbReference type="Gene3D" id="3.30.700.10">
    <property type="entry name" value="Glycoprotein, Type 4 Pilin"/>
    <property type="match status" value="1"/>
</dbReference>
<protein>
    <recommendedName>
        <fullName evidence="3">Type II secretion system core protein G</fullName>
    </recommendedName>
</protein>
<comment type="subcellular location">
    <subcellularLocation>
        <location evidence="1">Cell inner membrane</location>
        <topology evidence="1">Single-pass membrane protein</topology>
    </subcellularLocation>
</comment>
<keyword evidence="5" id="KW-0488">Methylation</keyword>
<evidence type="ECO:0000259" key="11">
    <source>
        <dbReference type="Pfam" id="PF08334"/>
    </source>
</evidence>
<dbReference type="RefSeq" id="WP_269460529.1">
    <property type="nucleotide sequence ID" value="NZ_LT907988.1"/>
</dbReference>
<dbReference type="KEGG" id="odi:ODI_R1268"/>
<dbReference type="InterPro" id="IPR010054">
    <property type="entry name" value="Type2_sec_GspG"/>
</dbReference>
<keyword evidence="4" id="KW-1003">Cell membrane</keyword>
<evidence type="ECO:0000256" key="7">
    <source>
        <dbReference type="ARBA" id="ARBA00022692"/>
    </source>
</evidence>
<evidence type="ECO:0000313" key="12">
    <source>
        <dbReference type="EMBL" id="SBT27515.1"/>
    </source>
</evidence>
<dbReference type="InterPro" id="IPR013545">
    <property type="entry name" value="T2SS_protein-GspG_C"/>
</dbReference>
<dbReference type="STRING" id="1851544.ODI_02417"/>
<dbReference type="PANTHER" id="PTHR30093">
    <property type="entry name" value="GENERAL SECRETION PATHWAY PROTEIN G"/>
    <property type="match status" value="1"/>
</dbReference>
<keyword evidence="9 10" id="KW-0472">Membrane</keyword>
<evidence type="ECO:0000256" key="5">
    <source>
        <dbReference type="ARBA" id="ARBA00022481"/>
    </source>
</evidence>
<dbReference type="PRINTS" id="PR00813">
    <property type="entry name" value="BCTERIALGSPG"/>
</dbReference>
<sequence length="153" mass="16669">MASRRPFPAMPRQSRPSRFQRGFTLIEIMVVVVIMGILASLVVPRLLDRPDQARVVAARQDISALMQALKLYRLDNSRYPTSEQGLDALVKPPAGASGAAARSYLERLPDDPWGNPYQYLNPGANGEIDVFSFGADGKPGGEGVDADIGSWQL</sequence>
<keyword evidence="8 10" id="KW-1133">Transmembrane helix</keyword>
<dbReference type="GO" id="GO:0015627">
    <property type="term" value="C:type II protein secretion system complex"/>
    <property type="evidence" value="ECO:0007669"/>
    <property type="project" value="InterPro"/>
</dbReference>
<dbReference type="SUPFAM" id="SSF54523">
    <property type="entry name" value="Pili subunits"/>
    <property type="match status" value="1"/>
</dbReference>
<dbReference type="Proteomes" id="UP000078558">
    <property type="component" value="Chromosome I"/>
</dbReference>
<organism evidence="12 14">
    <name type="scientific">Orrella dioscoreae</name>
    <dbReference type="NCBI Taxonomy" id="1851544"/>
    <lineage>
        <taxon>Bacteria</taxon>
        <taxon>Pseudomonadati</taxon>
        <taxon>Pseudomonadota</taxon>
        <taxon>Betaproteobacteria</taxon>
        <taxon>Burkholderiales</taxon>
        <taxon>Alcaligenaceae</taxon>
        <taxon>Orrella</taxon>
    </lineage>
</organism>
<dbReference type="EMBL" id="LT907988">
    <property type="protein sequence ID" value="SOE48151.1"/>
    <property type="molecule type" value="Genomic_DNA"/>
</dbReference>
<gene>
    <name evidence="12" type="ORF">ODI_02417</name>
    <name evidence="13" type="ORF">ODI_R1268</name>
</gene>
<evidence type="ECO:0000256" key="10">
    <source>
        <dbReference type="SAM" id="Phobius"/>
    </source>
</evidence>
<dbReference type="GO" id="GO:0005886">
    <property type="term" value="C:plasma membrane"/>
    <property type="evidence" value="ECO:0007669"/>
    <property type="project" value="UniProtKB-SubCell"/>
</dbReference>
<evidence type="ECO:0000256" key="6">
    <source>
        <dbReference type="ARBA" id="ARBA00022519"/>
    </source>
</evidence>
<evidence type="ECO:0000256" key="4">
    <source>
        <dbReference type="ARBA" id="ARBA00022475"/>
    </source>
</evidence>
<keyword evidence="14" id="KW-1185">Reference proteome</keyword>
<evidence type="ECO:0000313" key="13">
    <source>
        <dbReference type="EMBL" id="SOE48151.1"/>
    </source>
</evidence>
<dbReference type="PANTHER" id="PTHR30093:SF44">
    <property type="entry name" value="TYPE II SECRETION SYSTEM CORE PROTEIN G"/>
    <property type="match status" value="1"/>
</dbReference>
<evidence type="ECO:0000256" key="2">
    <source>
        <dbReference type="ARBA" id="ARBA00009984"/>
    </source>
</evidence>
<dbReference type="AlphaFoldDB" id="A0A1C3K7Z7"/>
<dbReference type="NCBIfam" id="TIGR02532">
    <property type="entry name" value="IV_pilin_GFxxxE"/>
    <property type="match status" value="1"/>
</dbReference>
<keyword evidence="7 10" id="KW-0812">Transmembrane</keyword>